<dbReference type="RefSeq" id="XP_026610724.1">
    <property type="nucleotide sequence ID" value="XM_026754674.1"/>
</dbReference>
<dbReference type="GeneID" id="38123029"/>
<feature type="region of interest" description="Disordered" evidence="1">
    <location>
        <begin position="536"/>
        <end position="575"/>
    </location>
</feature>
<keyword evidence="3" id="KW-1185">Reference proteome</keyword>
<dbReference type="OrthoDB" id="4360491at2759"/>
<protein>
    <submittedName>
        <fullName evidence="2">Uncharacterized protein</fullName>
    </submittedName>
</protein>
<sequence length="707" mass="78098">MADHNTQTGGQQGDSFRSPLRTSYREVDFTIRPYDDDLQPIARDDHSLATLLEELEKHLNVLRQGGSLALHRGEKLIGTQLLEQVERLFTDPPEVEGPPITWARIILWAGASPESVCSSAQLSIGESQISLREKEREFLRSGRAWRFLSPWPEPRDRDKELRVVKETLADVEKVKDMANKIITEATILQQCLCARRELLSNSSNGERYITTKTAATTGVPAVSSYAGHNQETQARLESDIVMDQPVGGSNPDMQSSHFANLAANEDQNSETAPARPNVFDIEIAKFAKPTPPEMSSQTQSALAQEGAGDSCLVSDTVTPSPIMTPFTSGEETDLASPFEGTTIRPSIEIPTEPKSVVSTPSTPLSKEQVRHSALRPAHSDINNHSPILDAFENVISDDAHVSTKASELGIQPSISQEDPGIDDPAHSDANFLRHIDCETDCYESPPRFTPQHDVTDITIQEQGLESDQGDVERSNALNDRLGGGLWPSEQNVVGSDRHMSVVAPSQVAQLTASRERLPTIAVVVPPPPRRKSFAVAQSRISKSKSQQPRNCDDSQDENVTQYNRQPEARDRARSGYCRKFLSSSTRRSTPLSSAGRCNTRDIFGRTILTIESHGSEEFYFFSFIPTAPNQVDIPSLQSAPHEKLGRPVGLSRTLPASNSSKSGERRPYSPAEDALLPISNAILGLIFVKFWRILGWNFDVIYFRKFI</sequence>
<dbReference type="Proteomes" id="UP000215305">
    <property type="component" value="Unassembled WGS sequence"/>
</dbReference>
<reference evidence="2" key="1">
    <citation type="submission" date="2018-08" db="EMBL/GenBank/DDBJ databases">
        <title>Draft genome sequence of azole-resistant Aspergillus thermomutatus (Neosartorya pseudofischeri) strain HMR AF 39, isolated from a human nasal aspirate.</title>
        <authorList>
            <person name="Parent-Michaud M."/>
            <person name="Dufresne P.J."/>
            <person name="Fournier E."/>
            <person name="Martineau C."/>
            <person name="Moreira S."/>
            <person name="Perkins V."/>
            <person name="De Repentigny L."/>
            <person name="Dufresne S.F."/>
        </authorList>
    </citation>
    <scope>NUCLEOTIDE SEQUENCE [LARGE SCALE GENOMIC DNA]</scope>
    <source>
        <strain evidence="2">HMR AF 39</strain>
    </source>
</reference>
<evidence type="ECO:0000256" key="1">
    <source>
        <dbReference type="SAM" id="MobiDB-lite"/>
    </source>
</evidence>
<dbReference type="EMBL" id="NKHU02000286">
    <property type="protein sequence ID" value="RHZ45469.1"/>
    <property type="molecule type" value="Genomic_DNA"/>
</dbReference>
<accession>A0A397G616</accession>
<organism evidence="2 3">
    <name type="scientific">Aspergillus thermomutatus</name>
    <name type="common">Neosartorya pseudofischeri</name>
    <dbReference type="NCBI Taxonomy" id="41047"/>
    <lineage>
        <taxon>Eukaryota</taxon>
        <taxon>Fungi</taxon>
        <taxon>Dikarya</taxon>
        <taxon>Ascomycota</taxon>
        <taxon>Pezizomycotina</taxon>
        <taxon>Eurotiomycetes</taxon>
        <taxon>Eurotiomycetidae</taxon>
        <taxon>Eurotiales</taxon>
        <taxon>Aspergillaceae</taxon>
        <taxon>Aspergillus</taxon>
        <taxon>Aspergillus subgen. Fumigati</taxon>
    </lineage>
</organism>
<name>A0A397G616_ASPTH</name>
<feature type="compositionally biased region" description="Polar residues" evidence="1">
    <location>
        <begin position="538"/>
        <end position="549"/>
    </location>
</feature>
<dbReference type="AlphaFoldDB" id="A0A397G616"/>
<dbReference type="VEuPathDB" id="FungiDB:CDV56_101055"/>
<proteinExistence type="predicted"/>
<comment type="caution">
    <text evidence="2">The sequence shown here is derived from an EMBL/GenBank/DDBJ whole genome shotgun (WGS) entry which is preliminary data.</text>
</comment>
<gene>
    <name evidence="2" type="ORF">CDV56_101055</name>
</gene>
<feature type="region of interest" description="Disordered" evidence="1">
    <location>
        <begin position="639"/>
        <end position="669"/>
    </location>
</feature>
<dbReference type="STRING" id="41047.A0A397G616"/>
<evidence type="ECO:0000313" key="3">
    <source>
        <dbReference type="Proteomes" id="UP000215305"/>
    </source>
</evidence>
<evidence type="ECO:0000313" key="2">
    <source>
        <dbReference type="EMBL" id="RHZ45469.1"/>
    </source>
</evidence>